<keyword evidence="3" id="KW-1185">Reference proteome</keyword>
<organism evidence="2 3">
    <name type="scientific">Limnoglobus roseus</name>
    <dbReference type="NCBI Taxonomy" id="2598579"/>
    <lineage>
        <taxon>Bacteria</taxon>
        <taxon>Pseudomonadati</taxon>
        <taxon>Planctomycetota</taxon>
        <taxon>Planctomycetia</taxon>
        <taxon>Gemmatales</taxon>
        <taxon>Gemmataceae</taxon>
        <taxon>Limnoglobus</taxon>
    </lineage>
</organism>
<protein>
    <submittedName>
        <fullName evidence="2">DNA-binding protein</fullName>
    </submittedName>
</protein>
<dbReference type="InterPro" id="IPR041657">
    <property type="entry name" value="HTH_17"/>
</dbReference>
<dbReference type="Pfam" id="PF12728">
    <property type="entry name" value="HTH_17"/>
    <property type="match status" value="1"/>
</dbReference>
<dbReference type="SUPFAM" id="SSF46955">
    <property type="entry name" value="Putative DNA-binding domain"/>
    <property type="match status" value="1"/>
</dbReference>
<gene>
    <name evidence="2" type="ORF">PX52LOC_05358</name>
</gene>
<dbReference type="GO" id="GO:0003677">
    <property type="term" value="F:DNA binding"/>
    <property type="evidence" value="ECO:0007669"/>
    <property type="project" value="UniProtKB-KW"/>
</dbReference>
<dbReference type="Proteomes" id="UP000324974">
    <property type="component" value="Chromosome"/>
</dbReference>
<reference evidence="3" key="1">
    <citation type="submission" date="2019-08" db="EMBL/GenBank/DDBJ databases">
        <title>Limnoglobus roseus gen. nov., sp. nov., a novel freshwater planctomycete with a giant genome from the family Gemmataceae.</title>
        <authorList>
            <person name="Kulichevskaya I.S."/>
            <person name="Naumoff D.G."/>
            <person name="Miroshnikov K."/>
            <person name="Ivanova A."/>
            <person name="Philippov D.A."/>
            <person name="Hakobyan A."/>
            <person name="Rijpstra I.C."/>
            <person name="Sinninghe Damste J.S."/>
            <person name="Liesack W."/>
            <person name="Dedysh S.N."/>
        </authorList>
    </citation>
    <scope>NUCLEOTIDE SEQUENCE [LARGE SCALE GENOMIC DNA]</scope>
    <source>
        <strain evidence="3">PX52</strain>
    </source>
</reference>
<dbReference type="InterPro" id="IPR009061">
    <property type="entry name" value="DNA-bd_dom_put_sf"/>
</dbReference>
<proteinExistence type="predicted"/>
<sequence length="90" mass="10027">MTNHLSPDEFAEALGINPATVYRWLRQKRVRGRRPGGPRGQWWIPATEVARLTGEPAPRAISEKEAASYLDTLMTELRTESEARPSPAGV</sequence>
<dbReference type="EMBL" id="CP042425">
    <property type="protein sequence ID" value="QEL18337.1"/>
    <property type="molecule type" value="Genomic_DNA"/>
</dbReference>
<dbReference type="AlphaFoldDB" id="A0A5C1AJI8"/>
<evidence type="ECO:0000313" key="2">
    <source>
        <dbReference type="EMBL" id="QEL18337.1"/>
    </source>
</evidence>
<dbReference type="KEGG" id="lrs:PX52LOC_05358"/>
<name>A0A5C1AJI8_9BACT</name>
<evidence type="ECO:0000259" key="1">
    <source>
        <dbReference type="Pfam" id="PF12728"/>
    </source>
</evidence>
<evidence type="ECO:0000313" key="3">
    <source>
        <dbReference type="Proteomes" id="UP000324974"/>
    </source>
</evidence>
<feature type="domain" description="Helix-turn-helix" evidence="1">
    <location>
        <begin position="5"/>
        <end position="51"/>
    </location>
</feature>
<keyword evidence="2" id="KW-0238">DNA-binding</keyword>
<accession>A0A5C1AJI8</accession>